<evidence type="ECO:0000313" key="5">
    <source>
        <dbReference type="EMBL" id="QTA91269.1"/>
    </source>
</evidence>
<keyword evidence="6" id="KW-1185">Reference proteome</keyword>
<dbReference type="InterPro" id="IPR000835">
    <property type="entry name" value="HTH_MarR-typ"/>
</dbReference>
<accession>A0A975BU34</accession>
<proteinExistence type="predicted"/>
<reference evidence="5" key="1">
    <citation type="journal article" date="2021" name="Microb. Physiol.">
        <title>Proteogenomic Insights into the Physiology of Marine, Sulfate-Reducing, Filamentous Desulfonema limicola and Desulfonema magnum.</title>
        <authorList>
            <person name="Schnaars V."/>
            <person name="Wohlbrand L."/>
            <person name="Scheve S."/>
            <person name="Hinrichs C."/>
            <person name="Reinhardt R."/>
            <person name="Rabus R."/>
        </authorList>
    </citation>
    <scope>NUCLEOTIDE SEQUENCE</scope>
    <source>
        <strain evidence="5">4be13</strain>
    </source>
</reference>
<dbReference type="KEGG" id="dmm:dnm_073330"/>
<dbReference type="Pfam" id="PF01047">
    <property type="entry name" value="MarR"/>
    <property type="match status" value="1"/>
</dbReference>
<name>A0A975BU34_9BACT</name>
<keyword evidence="2" id="KW-0238">DNA-binding</keyword>
<dbReference type="SUPFAM" id="SSF46785">
    <property type="entry name" value="Winged helix' DNA-binding domain"/>
    <property type="match status" value="1"/>
</dbReference>
<organism evidence="5 6">
    <name type="scientific">Desulfonema magnum</name>
    <dbReference type="NCBI Taxonomy" id="45655"/>
    <lineage>
        <taxon>Bacteria</taxon>
        <taxon>Pseudomonadati</taxon>
        <taxon>Thermodesulfobacteriota</taxon>
        <taxon>Desulfobacteria</taxon>
        <taxon>Desulfobacterales</taxon>
        <taxon>Desulfococcaceae</taxon>
        <taxon>Desulfonema</taxon>
    </lineage>
</organism>
<dbReference type="PANTHER" id="PTHR42756">
    <property type="entry name" value="TRANSCRIPTIONAL REGULATOR, MARR"/>
    <property type="match status" value="1"/>
</dbReference>
<evidence type="ECO:0000256" key="3">
    <source>
        <dbReference type="ARBA" id="ARBA00023163"/>
    </source>
</evidence>
<evidence type="ECO:0000259" key="4">
    <source>
        <dbReference type="PROSITE" id="PS50995"/>
    </source>
</evidence>
<keyword evidence="1" id="KW-0805">Transcription regulation</keyword>
<keyword evidence="3" id="KW-0804">Transcription</keyword>
<protein>
    <submittedName>
        <fullName evidence="5">MarR-type HTH domain-containing protein</fullName>
    </submittedName>
</protein>
<dbReference type="InterPro" id="IPR036388">
    <property type="entry name" value="WH-like_DNA-bd_sf"/>
</dbReference>
<gene>
    <name evidence="5" type="ORF">dnm_073330</name>
</gene>
<dbReference type="GO" id="GO:0003677">
    <property type="term" value="F:DNA binding"/>
    <property type="evidence" value="ECO:0007669"/>
    <property type="project" value="UniProtKB-KW"/>
</dbReference>
<dbReference type="SMART" id="SM00347">
    <property type="entry name" value="HTH_MARR"/>
    <property type="match status" value="1"/>
</dbReference>
<dbReference type="Gene3D" id="1.10.10.10">
    <property type="entry name" value="Winged helix-like DNA-binding domain superfamily/Winged helix DNA-binding domain"/>
    <property type="match status" value="1"/>
</dbReference>
<evidence type="ECO:0000256" key="1">
    <source>
        <dbReference type="ARBA" id="ARBA00023015"/>
    </source>
</evidence>
<feature type="domain" description="HTH marR-type" evidence="4">
    <location>
        <begin position="8"/>
        <end position="136"/>
    </location>
</feature>
<evidence type="ECO:0000313" key="6">
    <source>
        <dbReference type="Proteomes" id="UP000663722"/>
    </source>
</evidence>
<dbReference type="GO" id="GO:0003700">
    <property type="term" value="F:DNA-binding transcription factor activity"/>
    <property type="evidence" value="ECO:0007669"/>
    <property type="project" value="InterPro"/>
</dbReference>
<evidence type="ECO:0000256" key="2">
    <source>
        <dbReference type="ARBA" id="ARBA00023125"/>
    </source>
</evidence>
<dbReference type="PRINTS" id="PR00598">
    <property type="entry name" value="HTHMARR"/>
</dbReference>
<dbReference type="Proteomes" id="UP000663722">
    <property type="component" value="Chromosome"/>
</dbReference>
<dbReference type="RefSeq" id="WP_207679122.1">
    <property type="nucleotide sequence ID" value="NZ_CP061800.1"/>
</dbReference>
<dbReference type="AlphaFoldDB" id="A0A975BU34"/>
<dbReference type="InterPro" id="IPR036390">
    <property type="entry name" value="WH_DNA-bd_sf"/>
</dbReference>
<sequence>MPFKDCICFQLGKTLRQITKAYRNEINSYKLTHGQFFMVVAVMEEEGLLPSELAVKTSQDRSTTTGLLDRLEKDGWIERRPDDKDRRSLRIYLTPYGKHHRESVLKIFEETNHNFINRFTQDEWFQMQNFLNRLERQQKNI</sequence>
<dbReference type="EMBL" id="CP061800">
    <property type="protein sequence ID" value="QTA91269.1"/>
    <property type="molecule type" value="Genomic_DNA"/>
</dbReference>
<dbReference type="PANTHER" id="PTHR42756:SF1">
    <property type="entry name" value="TRANSCRIPTIONAL REPRESSOR OF EMRAB OPERON"/>
    <property type="match status" value="1"/>
</dbReference>
<dbReference type="PROSITE" id="PS50995">
    <property type="entry name" value="HTH_MARR_2"/>
    <property type="match status" value="1"/>
</dbReference>